<dbReference type="InterPro" id="IPR036849">
    <property type="entry name" value="Enolase-like_C_sf"/>
</dbReference>
<dbReference type="GO" id="GO:0008872">
    <property type="term" value="F:glucarate dehydratase activity"/>
    <property type="evidence" value="ECO:0007669"/>
    <property type="project" value="UniProtKB-EC"/>
</dbReference>
<dbReference type="InterPro" id="IPR029017">
    <property type="entry name" value="Enolase-like_N"/>
</dbReference>
<dbReference type="InterPro" id="IPR013342">
    <property type="entry name" value="Mandelate_racemase_C"/>
</dbReference>
<comment type="catalytic activity">
    <reaction evidence="1">
        <text>D-glucarate = 5-dehydro-4-deoxy-D-glucarate + H2O</text>
        <dbReference type="Rhea" id="RHEA:14573"/>
        <dbReference type="ChEBI" id="CHEBI:15377"/>
        <dbReference type="ChEBI" id="CHEBI:30612"/>
        <dbReference type="ChEBI" id="CHEBI:42819"/>
        <dbReference type="EC" id="4.2.1.40"/>
    </reaction>
</comment>
<evidence type="ECO:0000259" key="4">
    <source>
        <dbReference type="SMART" id="SM00922"/>
    </source>
</evidence>
<dbReference type="SMART" id="SM00922">
    <property type="entry name" value="MR_MLE"/>
    <property type="match status" value="1"/>
</dbReference>
<reference evidence="5 6" key="1">
    <citation type="submission" date="2023-07" db="EMBL/GenBank/DDBJ databases">
        <title>Comparative genomics of wheat-associated soil bacteria to identify genetic determinants of phenazine resistance.</title>
        <authorList>
            <person name="Mouncey N."/>
        </authorList>
    </citation>
    <scope>NUCLEOTIDE SEQUENCE [LARGE SCALE GENOMIC DNA]</scope>
    <source>
        <strain evidence="5 6">V3I3</strain>
    </source>
</reference>
<evidence type="ECO:0000256" key="3">
    <source>
        <dbReference type="ARBA" id="ARBA00011973"/>
    </source>
</evidence>
<dbReference type="InterPro" id="IPR029065">
    <property type="entry name" value="Enolase_C-like"/>
</dbReference>
<dbReference type="Proteomes" id="UP001239083">
    <property type="component" value="Unassembled WGS sequence"/>
</dbReference>
<dbReference type="SFLD" id="SFLDS00001">
    <property type="entry name" value="Enolase"/>
    <property type="match status" value="1"/>
</dbReference>
<dbReference type="SFLD" id="SFLDG00055">
    <property type="entry name" value="glucarate_dehydratase"/>
    <property type="match status" value="1"/>
</dbReference>
<dbReference type="Gene3D" id="3.30.390.10">
    <property type="entry name" value="Enolase-like, N-terminal domain"/>
    <property type="match status" value="1"/>
</dbReference>
<dbReference type="EC" id="4.2.1.40" evidence="3"/>
<dbReference type="PANTHER" id="PTHR48080">
    <property type="entry name" value="D-GALACTONATE DEHYDRATASE-RELATED"/>
    <property type="match status" value="1"/>
</dbReference>
<evidence type="ECO:0000256" key="1">
    <source>
        <dbReference type="ARBA" id="ARBA00001426"/>
    </source>
</evidence>
<gene>
    <name evidence="5" type="ORF">QFZ26_002697</name>
</gene>
<evidence type="ECO:0000313" key="5">
    <source>
        <dbReference type="EMBL" id="MDQ0895142.1"/>
    </source>
</evidence>
<dbReference type="InterPro" id="IPR034593">
    <property type="entry name" value="DgoD-like"/>
</dbReference>
<name>A0ABU0RAM9_9MICO</name>
<comment type="caution">
    <text evidence="5">The sequence shown here is derived from an EMBL/GenBank/DDBJ whole genome shotgun (WGS) entry which is preliminary data.</text>
</comment>
<evidence type="ECO:0000313" key="6">
    <source>
        <dbReference type="Proteomes" id="UP001239083"/>
    </source>
</evidence>
<dbReference type="PANTHER" id="PTHR48080:SF4">
    <property type="entry name" value="GLUCARATE DEHYDRATASE"/>
    <property type="match status" value="1"/>
</dbReference>
<keyword evidence="6" id="KW-1185">Reference proteome</keyword>
<protein>
    <recommendedName>
        <fullName evidence="3">glucarate dehydratase</fullName>
        <ecNumber evidence="3">4.2.1.40</ecNumber>
    </recommendedName>
</protein>
<accession>A0ABU0RAM9</accession>
<keyword evidence="5" id="KW-0456">Lyase</keyword>
<evidence type="ECO:0000256" key="2">
    <source>
        <dbReference type="ARBA" id="ARBA00005183"/>
    </source>
</evidence>
<dbReference type="EMBL" id="JAUSYY010000001">
    <property type="protein sequence ID" value="MDQ0895142.1"/>
    <property type="molecule type" value="Genomic_DNA"/>
</dbReference>
<organism evidence="5 6">
    <name type="scientific">Agromyces ramosus</name>
    <dbReference type="NCBI Taxonomy" id="33879"/>
    <lineage>
        <taxon>Bacteria</taxon>
        <taxon>Bacillati</taxon>
        <taxon>Actinomycetota</taxon>
        <taxon>Actinomycetes</taxon>
        <taxon>Micrococcales</taxon>
        <taxon>Microbacteriaceae</taxon>
        <taxon>Agromyces</taxon>
    </lineage>
</organism>
<dbReference type="SUPFAM" id="SSF51604">
    <property type="entry name" value="Enolase C-terminal domain-like"/>
    <property type="match status" value="1"/>
</dbReference>
<feature type="domain" description="Mandelate racemase/muconate lactonizing enzyme C-terminal" evidence="4">
    <location>
        <begin position="183"/>
        <end position="277"/>
    </location>
</feature>
<dbReference type="RefSeq" id="WP_307042960.1">
    <property type="nucleotide sequence ID" value="NZ_JAUSYY010000001.1"/>
</dbReference>
<dbReference type="SUPFAM" id="SSF54826">
    <property type="entry name" value="Enolase N-terminal domain-like"/>
    <property type="match status" value="1"/>
</dbReference>
<dbReference type="Pfam" id="PF13378">
    <property type="entry name" value="MR_MLE_C"/>
    <property type="match status" value="1"/>
</dbReference>
<proteinExistence type="predicted"/>
<sequence length="434" mass="47285">MTPAERRSIIESVSVTPILIEDGPLLNMQGVHQPYTPRSIIEVVTVDGTTGLGETYGDSAVLAVIEQFATHLPGRSVLTPNDLWALAAEVLRPDTVPAKLVENAPGHNIFGDNSMLKLHSTVVSAFEVAFLDASGHLLGVPVHALLGGKVRDRIDFAAYLFYRWDAHPQPDAPVDEWGAALDPEGIVAQAARMIELHGFRSLKLKGGVFPPDEEIAAVTALHEAFPELPLRFDPNGAWSVETSIRVARELEGMIEYLEDPCLGRAEMAEVHAATGMPLATNMCVTDFGEFPEAVALDSIQVLLTDHHYWGGLRATQQLAAVCNTFGRSLSMHSNSHLGISLAAMVQAAACAEGDFHACDTHRPWQTEDVITRPHRIVDGAIEVSDAPGLGVELDRAELARLHERWKRSDVRDRDDVAAMQVKDPTFVKPAVPHW</sequence>
<dbReference type="Gene3D" id="3.20.20.120">
    <property type="entry name" value="Enolase-like C-terminal domain"/>
    <property type="match status" value="1"/>
</dbReference>
<comment type="pathway">
    <text evidence="2">Carbohydrate acid metabolism; D-glucarate degradation; 2,5-dioxopentanoate from D-glucarate: step 1/2.</text>
</comment>